<dbReference type="Pfam" id="PF11185">
    <property type="entry name" value="DUF2971"/>
    <property type="match status" value="1"/>
</dbReference>
<dbReference type="KEGG" id="ppha:BVH74_18540"/>
<evidence type="ECO:0000313" key="2">
    <source>
        <dbReference type="Proteomes" id="UP000243488"/>
    </source>
</evidence>
<evidence type="ECO:0008006" key="3">
    <source>
        <dbReference type="Google" id="ProtNLM"/>
    </source>
</evidence>
<evidence type="ECO:0000313" key="1">
    <source>
        <dbReference type="EMBL" id="AQZ96627.1"/>
    </source>
</evidence>
<dbReference type="InterPro" id="IPR021352">
    <property type="entry name" value="DUF2971"/>
</dbReference>
<dbReference type="STRING" id="1931241.BVH74_18540"/>
<gene>
    <name evidence="1" type="ORF">BVH74_18540</name>
</gene>
<protein>
    <recommendedName>
        <fullName evidence="3">DUF2971 domain-containing protein</fullName>
    </recommendedName>
</protein>
<organism evidence="1 2">
    <name type="scientific">Halopseudomonas phragmitis</name>
    <dbReference type="NCBI Taxonomy" id="1931241"/>
    <lineage>
        <taxon>Bacteria</taxon>
        <taxon>Pseudomonadati</taxon>
        <taxon>Pseudomonadota</taxon>
        <taxon>Gammaproteobacteria</taxon>
        <taxon>Pseudomonadales</taxon>
        <taxon>Pseudomonadaceae</taxon>
        <taxon>Halopseudomonas</taxon>
    </lineage>
</organism>
<proteinExistence type="predicted"/>
<name>A0A1V0B9N8_9GAMM</name>
<sequence>MAERFYHYTTPQAFFSIIQSKHLWMRDVRQMNDHRELHVGREFISDALADDRFGYEFVERMDEHSAEHEYYVSCFSENGDQLSQWRGYAGDGTGVCLGFEVDRESLSEIFQFREVVYYDKGAADSRVGSLMQNLARRYGPIINQMVRSDILERPEVENDFIRMLAEIKGELASYKGVGFKEEKEWRVIYSPTSRMYRLNSQGPFFVDQMYQLEFEFAVLGSMLCKCFRLPLCGELAFMRLVEVRKGPKCTFIPEDIAELVRISGLNDDVEITDSKISYR</sequence>
<dbReference type="EMBL" id="CP020100">
    <property type="protein sequence ID" value="AQZ96627.1"/>
    <property type="molecule type" value="Genomic_DNA"/>
</dbReference>
<reference evidence="1 2" key="1">
    <citation type="submission" date="2017-03" db="EMBL/GenBank/DDBJ databases">
        <title>Complete genome sequence of the novel DNRA strain Pseudomonas sp. S-6-2 isolated from Chinese polluted river sediment. Journal of Biotechnology.</title>
        <authorList>
            <person name="Li J."/>
            <person name="Xiang F."/>
            <person name="Wang L."/>
            <person name="Xi L."/>
            <person name="Liu J."/>
        </authorList>
    </citation>
    <scope>NUCLEOTIDE SEQUENCE [LARGE SCALE GENOMIC DNA]</scope>
    <source>
        <strain evidence="1 2">S-6-2</strain>
    </source>
</reference>
<keyword evidence="2" id="KW-1185">Reference proteome</keyword>
<dbReference type="AlphaFoldDB" id="A0A1V0B9N8"/>
<accession>A0A1V0B9N8</accession>
<dbReference type="RefSeq" id="WP_080051535.1">
    <property type="nucleotide sequence ID" value="NZ_CP020100.1"/>
</dbReference>
<dbReference type="Proteomes" id="UP000243488">
    <property type="component" value="Chromosome"/>
</dbReference>